<dbReference type="Proteomes" id="UP000177996">
    <property type="component" value="Unassembled WGS sequence"/>
</dbReference>
<protein>
    <submittedName>
        <fullName evidence="1">Uncharacterized protein</fullName>
    </submittedName>
</protein>
<dbReference type="EMBL" id="MHLL01000055">
    <property type="protein sequence ID" value="OGZ07629.1"/>
    <property type="molecule type" value="Genomic_DNA"/>
</dbReference>
<evidence type="ECO:0000313" key="2">
    <source>
        <dbReference type="Proteomes" id="UP000177996"/>
    </source>
</evidence>
<comment type="caution">
    <text evidence="1">The sequence shown here is derived from an EMBL/GenBank/DDBJ whole genome shotgun (WGS) entry which is preliminary data.</text>
</comment>
<accession>A0A1G2D1Z9</accession>
<evidence type="ECO:0000313" key="1">
    <source>
        <dbReference type="EMBL" id="OGZ07629.1"/>
    </source>
</evidence>
<gene>
    <name evidence="1" type="ORF">A3D65_03790</name>
</gene>
<organism evidence="1 2">
    <name type="scientific">Candidatus Lloydbacteria bacterium RIFCSPHIGHO2_02_FULL_50_13</name>
    <dbReference type="NCBI Taxonomy" id="1798661"/>
    <lineage>
        <taxon>Bacteria</taxon>
        <taxon>Candidatus Lloydiibacteriota</taxon>
    </lineage>
</organism>
<name>A0A1G2D1Z9_9BACT</name>
<reference evidence="1 2" key="1">
    <citation type="journal article" date="2016" name="Nat. Commun.">
        <title>Thousands of microbial genomes shed light on interconnected biogeochemical processes in an aquifer system.</title>
        <authorList>
            <person name="Anantharaman K."/>
            <person name="Brown C.T."/>
            <person name="Hug L.A."/>
            <person name="Sharon I."/>
            <person name="Castelle C.J."/>
            <person name="Probst A.J."/>
            <person name="Thomas B.C."/>
            <person name="Singh A."/>
            <person name="Wilkins M.J."/>
            <person name="Karaoz U."/>
            <person name="Brodie E.L."/>
            <person name="Williams K.H."/>
            <person name="Hubbard S.S."/>
            <person name="Banfield J.F."/>
        </authorList>
    </citation>
    <scope>NUCLEOTIDE SEQUENCE [LARGE SCALE GENOMIC DNA]</scope>
</reference>
<dbReference type="AlphaFoldDB" id="A0A1G2D1Z9"/>
<sequence length="63" mass="7375">MRARASSVIPLLNFPCGFFMLQYYHGMRESVNQNATFNDADIVVVWKSIYERNEKPSSRSRVF</sequence>
<proteinExistence type="predicted"/>